<sequence>MYSSYAKAPKTGDQGKNHVATDHEALHRDAKIHQSVQSSESHLTPLDLETIMSNKGVVKYWYLHRPKTMEIVHRNAVKVQSVARSFAVRSLVRKVQSLHLLDGNNKEAERLAAMSPEDRLREEQENIAFDRKVEETRRLKREASALAEEQAALERAEKDRLAALSEATRLAEAYVITIHDAVLIEAAQLERDAAERQLLHARALADKAAREREMALLAEKQAKYEESLGRDVPIVVTDHGRGRVLFYDRETQVYSVAIEHYGKSEEVLDVYPDEIVLDGERILSPRTLVETPFGVGEVVGLDPHLGCYAVTNLMVREEGMDDTTAPHAFLQIRDIVRHVEARESTDVVIESHGLPIPDEITMKSARIVNSKIVTQARHKFVQYHLEIQTTNYGTVYCWKRYSTFRLLCDRLMNEAGYKKKEIPDLPKRHITGNMSEKTIRERVDKLNEFLDAAVRAEHLQWGIRVDDRIAVYKRRVKKPRSAAAYPSSSSASSNRRR</sequence>
<dbReference type="EMBL" id="QUTB01006440">
    <property type="protein sequence ID" value="RHY49984.1"/>
    <property type="molecule type" value="Genomic_DNA"/>
</dbReference>
<feature type="compositionally biased region" description="Low complexity" evidence="2">
    <location>
        <begin position="481"/>
        <end position="497"/>
    </location>
</feature>
<gene>
    <name evidence="4" type="ORF">DYB34_012408</name>
    <name evidence="5" type="ORF">DYB38_012140</name>
</gene>
<feature type="domain" description="PX" evidence="3">
    <location>
        <begin position="361"/>
        <end position="482"/>
    </location>
</feature>
<proteinExistence type="predicted"/>
<keyword evidence="1" id="KW-0175">Coiled coil</keyword>
<evidence type="ECO:0000256" key="1">
    <source>
        <dbReference type="SAM" id="Coils"/>
    </source>
</evidence>
<dbReference type="CDD" id="cd06093">
    <property type="entry name" value="PX_domain"/>
    <property type="match status" value="1"/>
</dbReference>
<name>A0A397D808_APHAT</name>
<dbReference type="SUPFAM" id="SSF64268">
    <property type="entry name" value="PX domain"/>
    <property type="match status" value="1"/>
</dbReference>
<evidence type="ECO:0000313" key="7">
    <source>
        <dbReference type="Proteomes" id="UP000283543"/>
    </source>
</evidence>
<comment type="caution">
    <text evidence="5">The sequence shown here is derived from an EMBL/GenBank/DDBJ whole genome shotgun (WGS) entry which is preliminary data.</text>
</comment>
<accession>A0A397D808</accession>
<evidence type="ECO:0000256" key="2">
    <source>
        <dbReference type="SAM" id="MobiDB-lite"/>
    </source>
</evidence>
<evidence type="ECO:0000259" key="3">
    <source>
        <dbReference type="PROSITE" id="PS50195"/>
    </source>
</evidence>
<evidence type="ECO:0000313" key="4">
    <source>
        <dbReference type="EMBL" id="RHY49984.1"/>
    </source>
</evidence>
<dbReference type="Proteomes" id="UP000283543">
    <property type="component" value="Unassembled WGS sequence"/>
</dbReference>
<evidence type="ECO:0000313" key="6">
    <source>
        <dbReference type="Proteomes" id="UP000265716"/>
    </source>
</evidence>
<dbReference type="InterPro" id="IPR001683">
    <property type="entry name" value="PX_dom"/>
</dbReference>
<dbReference type="Gene3D" id="3.30.1520.10">
    <property type="entry name" value="Phox-like domain"/>
    <property type="match status" value="1"/>
</dbReference>
<dbReference type="AlphaFoldDB" id="A0A397D808"/>
<dbReference type="Pfam" id="PF00787">
    <property type="entry name" value="PX"/>
    <property type="match status" value="1"/>
</dbReference>
<evidence type="ECO:0000313" key="5">
    <source>
        <dbReference type="EMBL" id="RHY60432.1"/>
    </source>
</evidence>
<feature type="region of interest" description="Disordered" evidence="2">
    <location>
        <begin position="477"/>
        <end position="497"/>
    </location>
</feature>
<dbReference type="GO" id="GO:0035091">
    <property type="term" value="F:phosphatidylinositol binding"/>
    <property type="evidence" value="ECO:0007669"/>
    <property type="project" value="InterPro"/>
</dbReference>
<dbReference type="Proteomes" id="UP000265716">
    <property type="component" value="Unassembled WGS sequence"/>
</dbReference>
<dbReference type="VEuPathDB" id="FungiDB:H257_16138"/>
<organism evidence="5 6">
    <name type="scientific">Aphanomyces astaci</name>
    <name type="common">Crayfish plague agent</name>
    <dbReference type="NCBI Taxonomy" id="112090"/>
    <lineage>
        <taxon>Eukaryota</taxon>
        <taxon>Sar</taxon>
        <taxon>Stramenopiles</taxon>
        <taxon>Oomycota</taxon>
        <taxon>Saprolegniomycetes</taxon>
        <taxon>Saprolegniales</taxon>
        <taxon>Verrucalvaceae</taxon>
        <taxon>Aphanomyces</taxon>
    </lineage>
</organism>
<feature type="coiled-coil region" evidence="1">
    <location>
        <begin position="136"/>
        <end position="211"/>
    </location>
</feature>
<reference evidence="6 7" key="1">
    <citation type="submission" date="2018-08" db="EMBL/GenBank/DDBJ databases">
        <title>Aphanomyces genome sequencing and annotation.</title>
        <authorList>
            <person name="Minardi D."/>
            <person name="Oidtmann B."/>
            <person name="Van Der Giezen M."/>
            <person name="Studholme D.J."/>
        </authorList>
    </citation>
    <scope>NUCLEOTIDE SEQUENCE [LARGE SCALE GENOMIC DNA]</scope>
    <source>
        <strain evidence="5 6">SA</strain>
        <strain evidence="4 7">Si</strain>
    </source>
</reference>
<dbReference type="EMBL" id="QUTC01005073">
    <property type="protein sequence ID" value="RHY60432.1"/>
    <property type="molecule type" value="Genomic_DNA"/>
</dbReference>
<dbReference type="InterPro" id="IPR036871">
    <property type="entry name" value="PX_dom_sf"/>
</dbReference>
<protein>
    <recommendedName>
        <fullName evidence="3">PX domain-containing protein</fullName>
    </recommendedName>
</protein>
<dbReference type="PROSITE" id="PS50195">
    <property type="entry name" value="PX"/>
    <property type="match status" value="1"/>
</dbReference>